<accession>A0A0K1W149</accession>
<dbReference type="SUPFAM" id="SSF53850">
    <property type="entry name" value="Periplasmic binding protein-like II"/>
    <property type="match status" value="1"/>
</dbReference>
<dbReference type="InterPro" id="IPR000914">
    <property type="entry name" value="SBP_5_dom"/>
</dbReference>
<dbReference type="Gene3D" id="3.40.190.10">
    <property type="entry name" value="Periplasmic binding protein-like II"/>
    <property type="match status" value="1"/>
</dbReference>
<reference evidence="2 3" key="1">
    <citation type="journal article" date="2015" name="Genome Announc.">
        <title>Complete Genome Sequence of Spiroplasma litorale TN-1T (DSM 21781), a Bacterium Isolated from a Green-Eyed Horsefly (Tabanus nigrovittatus).</title>
        <authorList>
            <person name="Lo W.S."/>
            <person name="Lai Y.C."/>
            <person name="Lien Y.W."/>
            <person name="Wang T.H."/>
            <person name="Kuo C.H."/>
        </authorList>
    </citation>
    <scope>NUCLEOTIDE SEQUENCE [LARGE SCALE GENOMIC DNA]</scope>
    <source>
        <strain evidence="2 3">TN-1</strain>
    </source>
</reference>
<dbReference type="PANTHER" id="PTHR30290">
    <property type="entry name" value="PERIPLASMIC BINDING COMPONENT OF ABC TRANSPORTER"/>
    <property type="match status" value="1"/>
</dbReference>
<dbReference type="AlphaFoldDB" id="A0A0K1W149"/>
<dbReference type="OrthoDB" id="9801912at2"/>
<dbReference type="GO" id="GO:1904680">
    <property type="term" value="F:peptide transmembrane transporter activity"/>
    <property type="evidence" value="ECO:0007669"/>
    <property type="project" value="TreeGrafter"/>
</dbReference>
<proteinExistence type="predicted"/>
<sequence>MANFLKKTLSFFSIAAISTIISSSVVSCGMSLDYLMNREIDPEVYRDTYNYNISSWNTAHTMQATDAIVLSNTFETILSTDQYGRIYGALAESEYGAENATKKDAIYNYVGIHNDDFSEWEYKFRKENYWTSWDGKKVREVLPSDILKAAKYALIPSNASDVSSLYTSFIIGADEIFSEIKKLIDTNENVTQNEINAVFDRYVNEGKFGIIVDDKKGTVKFKLKQKAPFFESLLTYSVFSPIFDETKSDIKNFTDTAYNGAYLPKQINANGKMILEANPNYVLHDGVNIKRIEFDYLDGASSSRNRTLFESGSISGFNLNADDLKGWTDYVGDKYENPKFEGVYSTKSVEMAGTFVLFFNYFNRNLSDASRGEKEQKRALNATKLLQSFDVRAFLSTNLDRSRMVRYFSKTIDEENKPSKMIRNVYTGLSVAQDPNQENKDYTEFVSDYFNSKTSNKEKDALKDGNDPLLNKSKDLEIQKDKDELLNSINEYIKTNNITSSRSDGKIELSFALSPTTSNSLNPYVNFMVKAFNNIENNPIYIKTWTPTSTDDYRGVGQEGRTDLFISGWSPDYKDPSTYLETLLLDGAYRGYTGVGRLFAENKANDNKYEKIPNTDYYINKAVKTTDSFDILKKMLEFREQNDANNQEVDITKRYEGYAKQEYEYFYKNFFMLTLYTKAMPINYTVNYIQPFSRSYESFGTGQYKFYKAYQNKKLLNRSQIEEFMKKYNSALEEVNKDWNSCRYGPEWKNSNENNNCLK</sequence>
<protein>
    <submittedName>
        <fullName evidence="2">Oligopeptide ABC transporter substrate-binding protein</fullName>
    </submittedName>
</protein>
<dbReference type="Gene3D" id="3.90.76.10">
    <property type="entry name" value="Dipeptide-binding Protein, Domain 1"/>
    <property type="match status" value="1"/>
</dbReference>
<evidence type="ECO:0000313" key="3">
    <source>
        <dbReference type="Proteomes" id="UP000067476"/>
    </source>
</evidence>
<dbReference type="Gene3D" id="3.10.105.10">
    <property type="entry name" value="Dipeptide-binding Protein, Domain 3"/>
    <property type="match status" value="1"/>
</dbReference>
<dbReference type="Pfam" id="PF00496">
    <property type="entry name" value="SBP_bac_5"/>
    <property type="match status" value="1"/>
</dbReference>
<dbReference type="InterPro" id="IPR039424">
    <property type="entry name" value="SBP_5"/>
</dbReference>
<gene>
    <name evidence="2" type="primary">oppA</name>
    <name evidence="2" type="ORF">SLITO_v1c02560</name>
</gene>
<dbReference type="PROSITE" id="PS51257">
    <property type="entry name" value="PROKAR_LIPOPROTEIN"/>
    <property type="match status" value="1"/>
</dbReference>
<dbReference type="Proteomes" id="UP000067476">
    <property type="component" value="Chromosome"/>
</dbReference>
<organism evidence="2 3">
    <name type="scientific">Spiroplasma litorale</name>
    <dbReference type="NCBI Taxonomy" id="216942"/>
    <lineage>
        <taxon>Bacteria</taxon>
        <taxon>Bacillati</taxon>
        <taxon>Mycoplasmatota</taxon>
        <taxon>Mollicutes</taxon>
        <taxon>Entomoplasmatales</taxon>
        <taxon>Spiroplasmataceae</taxon>
        <taxon>Spiroplasma</taxon>
    </lineage>
</organism>
<dbReference type="GO" id="GO:0015833">
    <property type="term" value="P:peptide transport"/>
    <property type="evidence" value="ECO:0007669"/>
    <property type="project" value="TreeGrafter"/>
</dbReference>
<keyword evidence="3" id="KW-1185">Reference proteome</keyword>
<feature type="domain" description="Solute-binding protein family 5" evidence="1">
    <location>
        <begin position="87"/>
        <end position="587"/>
    </location>
</feature>
<dbReference type="RefSeq" id="WP_075058009.1">
    <property type="nucleotide sequence ID" value="NZ_CP012357.1"/>
</dbReference>
<dbReference type="PATRIC" id="fig|216942.3.peg.258"/>
<dbReference type="KEGG" id="sll:SLITO_v1c02560"/>
<evidence type="ECO:0000313" key="2">
    <source>
        <dbReference type="EMBL" id="AKX33911.1"/>
    </source>
</evidence>
<name>A0A0K1W149_9MOLU</name>
<evidence type="ECO:0000259" key="1">
    <source>
        <dbReference type="Pfam" id="PF00496"/>
    </source>
</evidence>
<dbReference type="STRING" id="216942.SLITO_v1c02560"/>
<dbReference type="EMBL" id="CP012357">
    <property type="protein sequence ID" value="AKX33911.1"/>
    <property type="molecule type" value="Genomic_DNA"/>
</dbReference>